<gene>
    <name evidence="4" type="ORF">D7X32_29200</name>
</gene>
<dbReference type="AlphaFoldDB" id="A0A3A8JS75"/>
<evidence type="ECO:0000259" key="3">
    <source>
        <dbReference type="Pfam" id="PF00210"/>
    </source>
</evidence>
<dbReference type="Gene3D" id="1.20.1260.10">
    <property type="match status" value="1"/>
</dbReference>
<dbReference type="RefSeq" id="WP_120605845.1">
    <property type="nucleotide sequence ID" value="NZ_JABFJX010000095.1"/>
</dbReference>
<dbReference type="InterPro" id="IPR009078">
    <property type="entry name" value="Ferritin-like_SF"/>
</dbReference>
<dbReference type="PRINTS" id="PR01346">
    <property type="entry name" value="HELNAPAPROT"/>
</dbReference>
<proteinExistence type="inferred from homology"/>
<dbReference type="PANTHER" id="PTHR42932">
    <property type="entry name" value="GENERAL STRESS PROTEIN 20U"/>
    <property type="match status" value="1"/>
</dbReference>
<dbReference type="InterPro" id="IPR002177">
    <property type="entry name" value="DPS_DNA-bd"/>
</dbReference>
<sequence>MALYKSPSPLSEQARTAISATLNERLSDGLDLHSQIKVAHWNIKGPQFAALHPLFETFAVSLANHNDSIAERAVTLGGRAYGTSRHVGKHSRLPEYPQETSRDLEHVKLLAERIEVYLAGLRESRSAAEGLKDTDTVDLFTGIITEFEKHAWFLRASLEG</sequence>
<name>A0A3A8JS75_9BACT</name>
<dbReference type="PROSITE" id="PS00818">
    <property type="entry name" value="DPS_1"/>
    <property type="match status" value="1"/>
</dbReference>
<dbReference type="GO" id="GO:0008199">
    <property type="term" value="F:ferric iron binding"/>
    <property type="evidence" value="ECO:0007669"/>
    <property type="project" value="InterPro"/>
</dbReference>
<accession>A0A3A8JS75</accession>
<organism evidence="4 5">
    <name type="scientific">Corallococcus carmarthensis</name>
    <dbReference type="NCBI Taxonomy" id="2316728"/>
    <lineage>
        <taxon>Bacteria</taxon>
        <taxon>Pseudomonadati</taxon>
        <taxon>Myxococcota</taxon>
        <taxon>Myxococcia</taxon>
        <taxon>Myxococcales</taxon>
        <taxon>Cystobacterineae</taxon>
        <taxon>Myxococcaceae</taxon>
        <taxon>Corallococcus</taxon>
    </lineage>
</organism>
<reference evidence="5" key="1">
    <citation type="submission" date="2018-09" db="EMBL/GenBank/DDBJ databases">
        <authorList>
            <person name="Livingstone P.G."/>
            <person name="Whitworth D.E."/>
        </authorList>
    </citation>
    <scope>NUCLEOTIDE SEQUENCE [LARGE SCALE GENOMIC DNA]</scope>
    <source>
        <strain evidence="5">CA043D</strain>
    </source>
</reference>
<evidence type="ECO:0000256" key="2">
    <source>
        <dbReference type="RuleBase" id="RU003875"/>
    </source>
</evidence>
<dbReference type="OrthoDB" id="9797687at2"/>
<dbReference type="InterPro" id="IPR012347">
    <property type="entry name" value="Ferritin-like"/>
</dbReference>
<dbReference type="PANTHER" id="PTHR42932:SF3">
    <property type="entry name" value="DNA PROTECTION DURING STARVATION PROTEIN"/>
    <property type="match status" value="1"/>
</dbReference>
<evidence type="ECO:0000313" key="4">
    <source>
        <dbReference type="EMBL" id="RKG98589.1"/>
    </source>
</evidence>
<evidence type="ECO:0000256" key="1">
    <source>
        <dbReference type="ARBA" id="ARBA00009497"/>
    </source>
</evidence>
<dbReference type="PIRSF" id="PIRSF005900">
    <property type="entry name" value="Dps"/>
    <property type="match status" value="1"/>
</dbReference>
<comment type="similarity">
    <text evidence="1 2">Belongs to the Dps family.</text>
</comment>
<dbReference type="SUPFAM" id="SSF47240">
    <property type="entry name" value="Ferritin-like"/>
    <property type="match status" value="1"/>
</dbReference>
<dbReference type="NCBIfam" id="NF006975">
    <property type="entry name" value="PRK09448.1"/>
    <property type="match status" value="1"/>
</dbReference>
<dbReference type="Pfam" id="PF00210">
    <property type="entry name" value="Ferritin"/>
    <property type="match status" value="1"/>
</dbReference>
<evidence type="ECO:0000313" key="5">
    <source>
        <dbReference type="Proteomes" id="UP000268313"/>
    </source>
</evidence>
<dbReference type="GO" id="GO:0016722">
    <property type="term" value="F:oxidoreductase activity, acting on metal ions"/>
    <property type="evidence" value="ECO:0007669"/>
    <property type="project" value="InterPro"/>
</dbReference>
<dbReference type="Proteomes" id="UP000268313">
    <property type="component" value="Unassembled WGS sequence"/>
</dbReference>
<feature type="domain" description="Ferritin/DPS" evidence="3">
    <location>
        <begin position="20"/>
        <end position="159"/>
    </location>
</feature>
<comment type="caution">
    <text evidence="4">The sequence shown here is derived from an EMBL/GenBank/DDBJ whole genome shotgun (WGS) entry which is preliminary data.</text>
</comment>
<dbReference type="CDD" id="cd01043">
    <property type="entry name" value="DPS"/>
    <property type="match status" value="1"/>
</dbReference>
<dbReference type="InterPro" id="IPR023188">
    <property type="entry name" value="DPS_DNA-bd_CS"/>
</dbReference>
<dbReference type="EMBL" id="RAWE01000138">
    <property type="protein sequence ID" value="RKG98589.1"/>
    <property type="molecule type" value="Genomic_DNA"/>
</dbReference>
<protein>
    <submittedName>
        <fullName evidence="4">DNA starvation/stationary phase protection protein Dps</fullName>
    </submittedName>
</protein>
<dbReference type="InterPro" id="IPR008331">
    <property type="entry name" value="Ferritin_DPS_dom"/>
</dbReference>
<keyword evidence="5" id="KW-1185">Reference proteome</keyword>